<comment type="caution">
    <text evidence="8">The sequence shown here is derived from an EMBL/GenBank/DDBJ whole genome shotgun (WGS) entry which is preliminary data.</text>
</comment>
<dbReference type="PRINTS" id="PR00679">
    <property type="entry name" value="PROHIBITIN"/>
</dbReference>
<proteinExistence type="inferred from homology"/>
<dbReference type="Gene3D" id="3.30.479.30">
    <property type="entry name" value="Band 7 domain"/>
    <property type="match status" value="1"/>
</dbReference>
<dbReference type="PANTHER" id="PTHR23222">
    <property type="entry name" value="PROHIBITIN"/>
    <property type="match status" value="1"/>
</dbReference>
<evidence type="ECO:0000259" key="7">
    <source>
        <dbReference type="SMART" id="SM00244"/>
    </source>
</evidence>
<evidence type="ECO:0000256" key="2">
    <source>
        <dbReference type="ARBA" id="ARBA00009658"/>
    </source>
</evidence>
<dbReference type="Proteomes" id="UP001498398">
    <property type="component" value="Unassembled WGS sequence"/>
</dbReference>
<name>A0ABR1JZR2_9AGAR</name>
<dbReference type="Pfam" id="PF01145">
    <property type="entry name" value="Band_7"/>
    <property type="match status" value="1"/>
</dbReference>
<reference evidence="8 9" key="1">
    <citation type="submission" date="2024-01" db="EMBL/GenBank/DDBJ databases">
        <title>A draft genome for the cacao thread blight pathogen Marasmiellus scandens.</title>
        <authorList>
            <person name="Baruah I.K."/>
            <person name="Leung J."/>
            <person name="Bukari Y."/>
            <person name="Amoako-Attah I."/>
            <person name="Meinhardt L.W."/>
            <person name="Bailey B.A."/>
            <person name="Cohen S.P."/>
        </authorList>
    </citation>
    <scope>NUCLEOTIDE SEQUENCE [LARGE SCALE GENOMIC DNA]</scope>
    <source>
        <strain evidence="8 9">GH-19</strain>
    </source>
</reference>
<gene>
    <name evidence="8" type="primary">PHB2</name>
    <name evidence="8" type="ORF">VKT23_003787</name>
</gene>
<evidence type="ECO:0000313" key="9">
    <source>
        <dbReference type="Proteomes" id="UP001498398"/>
    </source>
</evidence>
<dbReference type="CDD" id="cd03401">
    <property type="entry name" value="SPFH_prohibitin"/>
    <property type="match status" value="1"/>
</dbReference>
<dbReference type="SMART" id="SM00244">
    <property type="entry name" value="PHB"/>
    <property type="match status" value="1"/>
</dbReference>
<evidence type="ECO:0000256" key="6">
    <source>
        <dbReference type="RuleBase" id="RU366048"/>
    </source>
</evidence>
<dbReference type="SUPFAM" id="SSF117892">
    <property type="entry name" value="Band 7/SPFH domain"/>
    <property type="match status" value="1"/>
</dbReference>
<keyword evidence="5 6" id="KW-0472">Membrane</keyword>
<keyword evidence="6" id="KW-0812">Transmembrane</keyword>
<keyword evidence="9" id="KW-1185">Reference proteome</keyword>
<protein>
    <recommendedName>
        <fullName evidence="6">Prohibitin</fullName>
    </recommendedName>
</protein>
<evidence type="ECO:0000256" key="3">
    <source>
        <dbReference type="ARBA" id="ARBA00022792"/>
    </source>
</evidence>
<dbReference type="InterPro" id="IPR001107">
    <property type="entry name" value="Band_7"/>
</dbReference>
<feature type="transmembrane region" description="Helical" evidence="6">
    <location>
        <begin position="25"/>
        <end position="47"/>
    </location>
</feature>
<dbReference type="EMBL" id="JBANRG010000003">
    <property type="protein sequence ID" value="KAK7469303.1"/>
    <property type="molecule type" value="Genomic_DNA"/>
</dbReference>
<evidence type="ECO:0000313" key="8">
    <source>
        <dbReference type="EMBL" id="KAK7469303.1"/>
    </source>
</evidence>
<organism evidence="8 9">
    <name type="scientific">Marasmiellus scandens</name>
    <dbReference type="NCBI Taxonomy" id="2682957"/>
    <lineage>
        <taxon>Eukaryota</taxon>
        <taxon>Fungi</taxon>
        <taxon>Dikarya</taxon>
        <taxon>Basidiomycota</taxon>
        <taxon>Agaricomycotina</taxon>
        <taxon>Agaricomycetes</taxon>
        <taxon>Agaricomycetidae</taxon>
        <taxon>Agaricales</taxon>
        <taxon>Marasmiineae</taxon>
        <taxon>Omphalotaceae</taxon>
        <taxon>Marasmiellus</taxon>
    </lineage>
</organism>
<sequence>MDPESFRRFAAQVRSQGGPNPGRGFFAGTGLLVALIGGGLALNASLFNVDGGHRAIKYTRINGVSEHIYTEGTHLMIPWFEKPIVFDIRAKPRSIASLTGTKDLQMVNITCRVLSRPSIKSLPTIYRELGQDYDERVLPSIVNEVLKSVVAQFNASQLITQRENVSRLVRDQLTQRATRFNLVLDDVSITHVAFSPEFTHAVEAKQVAQQTALRAAFLVDQAIQEKQSIIVRAQGEAKSAELIGESMRQNKGFLELRRLEAARDIASLLSTSGNKVMLDAQSLLLNVTGDDAKDILKVKK</sequence>
<keyword evidence="4" id="KW-0496">Mitochondrion</keyword>
<keyword evidence="6" id="KW-1133">Transmembrane helix</keyword>
<keyword evidence="3 6" id="KW-0999">Mitochondrion inner membrane</keyword>
<accession>A0ABR1JZR2</accession>
<comment type="subcellular location">
    <subcellularLocation>
        <location evidence="1 6">Mitochondrion inner membrane</location>
    </subcellularLocation>
</comment>
<dbReference type="PANTHER" id="PTHR23222:SF1">
    <property type="entry name" value="PROHIBITIN-2"/>
    <property type="match status" value="1"/>
</dbReference>
<evidence type="ECO:0000256" key="4">
    <source>
        <dbReference type="ARBA" id="ARBA00023128"/>
    </source>
</evidence>
<evidence type="ECO:0000256" key="1">
    <source>
        <dbReference type="ARBA" id="ARBA00004273"/>
    </source>
</evidence>
<evidence type="ECO:0000256" key="5">
    <source>
        <dbReference type="ARBA" id="ARBA00023136"/>
    </source>
</evidence>
<dbReference type="InterPro" id="IPR000163">
    <property type="entry name" value="Prohibitin"/>
</dbReference>
<feature type="domain" description="Band 7" evidence="7">
    <location>
        <begin position="45"/>
        <end position="206"/>
    </location>
</feature>
<comment type="similarity">
    <text evidence="2 6">Belongs to the prohibitin family.</text>
</comment>
<dbReference type="InterPro" id="IPR036013">
    <property type="entry name" value="Band_7/SPFH_dom_sf"/>
</dbReference>